<accession>A0A1H8PRD2</accession>
<dbReference type="GO" id="GO:0016829">
    <property type="term" value="F:lyase activity"/>
    <property type="evidence" value="ECO:0007669"/>
    <property type="project" value="UniProtKB-KW"/>
</dbReference>
<protein>
    <submittedName>
        <fullName evidence="1">Formate hydrogenlyase maturation protein HycH</fullName>
    </submittedName>
</protein>
<dbReference type="Pfam" id="PF07450">
    <property type="entry name" value="HycH"/>
    <property type="match status" value="1"/>
</dbReference>
<reference evidence="2" key="1">
    <citation type="submission" date="2016-10" db="EMBL/GenBank/DDBJ databases">
        <authorList>
            <person name="Varghese N."/>
        </authorList>
    </citation>
    <scope>NUCLEOTIDE SEQUENCE [LARGE SCALE GENOMIC DNA]</scope>
    <source>
        <strain evidence="2">DSM 21843</strain>
    </source>
</reference>
<evidence type="ECO:0000313" key="2">
    <source>
        <dbReference type="Proteomes" id="UP000182975"/>
    </source>
</evidence>
<proteinExistence type="predicted"/>
<dbReference type="AlphaFoldDB" id="A0A1H8PRD2"/>
<sequence length="170" mass="18819">MGVAASMSAAEAMSRHHASEESLVVGPAQRPAEDMVVFYRLGRKFVDDERSIPKEGTREEDIVYYTLAVGHHTGVIDCFDECLSCSVTCYRSICELMPEGHARYKMEGILRSGEIQILHENVPELFAAAEAAQEAASDAAQRVWLDGFKSVLKAMAGNKAIYMMGRERRS</sequence>
<gene>
    <name evidence="1" type="ORF">SAMN02910314_00272</name>
</gene>
<dbReference type="OrthoDB" id="3173483at2"/>
<dbReference type="InterPro" id="IPR010005">
    <property type="entry name" value="Formate_DH_maturation_HycH"/>
</dbReference>
<name>A0A1H8PRD2_9ACTN</name>
<dbReference type="EMBL" id="FOEC01000001">
    <property type="protein sequence ID" value="SEO44321.1"/>
    <property type="molecule type" value="Genomic_DNA"/>
</dbReference>
<organism evidence="1 2">
    <name type="scientific">Denitrobacterium detoxificans</name>
    <dbReference type="NCBI Taxonomy" id="79604"/>
    <lineage>
        <taxon>Bacteria</taxon>
        <taxon>Bacillati</taxon>
        <taxon>Actinomycetota</taxon>
        <taxon>Coriobacteriia</taxon>
        <taxon>Eggerthellales</taxon>
        <taxon>Eggerthellaceae</taxon>
        <taxon>Denitrobacterium</taxon>
    </lineage>
</organism>
<keyword evidence="1" id="KW-0456">Lyase</keyword>
<evidence type="ECO:0000313" key="1">
    <source>
        <dbReference type="EMBL" id="SEO44321.1"/>
    </source>
</evidence>
<dbReference type="STRING" id="79604.AAY81_00380"/>
<keyword evidence="2" id="KW-1185">Reference proteome</keyword>
<dbReference type="Proteomes" id="UP000182975">
    <property type="component" value="Unassembled WGS sequence"/>
</dbReference>